<reference evidence="2" key="1">
    <citation type="journal article" date="2023" name="G3 (Bethesda)">
        <title>Genome assembly and association tests identify interacting loci associated with vigor, precocity, and sex in interspecific pistachio rootstocks.</title>
        <authorList>
            <person name="Palmer W."/>
            <person name="Jacygrad E."/>
            <person name="Sagayaradj S."/>
            <person name="Cavanaugh K."/>
            <person name="Han R."/>
            <person name="Bertier L."/>
            <person name="Beede B."/>
            <person name="Kafkas S."/>
            <person name="Golino D."/>
            <person name="Preece J."/>
            <person name="Michelmore R."/>
        </authorList>
    </citation>
    <scope>NUCLEOTIDE SEQUENCE [LARGE SCALE GENOMIC DNA]</scope>
</reference>
<keyword evidence="2" id="KW-1185">Reference proteome</keyword>
<evidence type="ECO:0000313" key="2">
    <source>
        <dbReference type="Proteomes" id="UP001163603"/>
    </source>
</evidence>
<dbReference type="Proteomes" id="UP001163603">
    <property type="component" value="Chromosome 7"/>
</dbReference>
<sequence length="135" mass="14433">MVDKERLFSHRKLTETVFVTAAQGALALFTFLFAPGGGSSTGYLSTLSHNSKLLLRSAVVLNVIGFLCCLYSMLLHDRKPGASTILTGVGCATTVYGFLAVMGVVLHDHLMLWVFGGACIASTPAIAIFLKKKTH</sequence>
<comment type="caution">
    <text evidence="1">The sequence shown here is derived from an EMBL/GenBank/DDBJ whole genome shotgun (WGS) entry which is preliminary data.</text>
</comment>
<gene>
    <name evidence="1" type="ORF">Pint_25927</name>
</gene>
<organism evidence="1 2">
    <name type="scientific">Pistacia integerrima</name>
    <dbReference type="NCBI Taxonomy" id="434235"/>
    <lineage>
        <taxon>Eukaryota</taxon>
        <taxon>Viridiplantae</taxon>
        <taxon>Streptophyta</taxon>
        <taxon>Embryophyta</taxon>
        <taxon>Tracheophyta</taxon>
        <taxon>Spermatophyta</taxon>
        <taxon>Magnoliopsida</taxon>
        <taxon>eudicotyledons</taxon>
        <taxon>Gunneridae</taxon>
        <taxon>Pentapetalae</taxon>
        <taxon>rosids</taxon>
        <taxon>malvids</taxon>
        <taxon>Sapindales</taxon>
        <taxon>Anacardiaceae</taxon>
        <taxon>Pistacia</taxon>
    </lineage>
</organism>
<name>A0ACC0YH83_9ROSI</name>
<dbReference type="EMBL" id="CM047742">
    <property type="protein sequence ID" value="KAJ0035778.1"/>
    <property type="molecule type" value="Genomic_DNA"/>
</dbReference>
<protein>
    <submittedName>
        <fullName evidence="1">Uncharacterized protein</fullName>
    </submittedName>
</protein>
<evidence type="ECO:0000313" key="1">
    <source>
        <dbReference type="EMBL" id="KAJ0035778.1"/>
    </source>
</evidence>
<accession>A0ACC0YH83</accession>
<proteinExistence type="predicted"/>